<reference evidence="2 3" key="1">
    <citation type="submission" date="2019-09" db="EMBL/GenBank/DDBJ databases">
        <title>Bifidobacterium canis sp. nov., isolated from the digestive tract of German Shepherd dog puppy.</title>
        <authorList>
            <person name="Bunesova V."/>
        </authorList>
    </citation>
    <scope>NUCLEOTIDE SEQUENCE [LARGE SCALE GENOMIC DNA]</scope>
    <source>
        <strain evidence="2 3">GSD1FS</strain>
    </source>
</reference>
<evidence type="ECO:0000313" key="3">
    <source>
        <dbReference type="Proteomes" id="UP000487882"/>
    </source>
</evidence>
<accession>A0A7K1J2A8</accession>
<evidence type="ECO:0000256" key="1">
    <source>
        <dbReference type="SAM" id="Phobius"/>
    </source>
</evidence>
<feature type="transmembrane region" description="Helical" evidence="1">
    <location>
        <begin position="12"/>
        <end position="38"/>
    </location>
</feature>
<evidence type="ECO:0000313" key="2">
    <source>
        <dbReference type="EMBL" id="MUH58776.1"/>
    </source>
</evidence>
<dbReference type="EMBL" id="WNLP01000001">
    <property type="protein sequence ID" value="MUH58776.1"/>
    <property type="molecule type" value="Genomic_DNA"/>
</dbReference>
<comment type="caution">
    <text evidence="2">The sequence shown here is derived from an EMBL/GenBank/DDBJ whole genome shotgun (WGS) entry which is preliminary data.</text>
</comment>
<keyword evidence="1" id="KW-0472">Membrane</keyword>
<sequence length="192" mass="20215">MKLWCKAHHVWFVCIALVVAIIAELFFGGLLIGMPAFVYADTNLVLSLIAAMPLIVAISICFDGNEPDVGVPVRNTVLLDYAAFAIIVLTLVAVGFAAIPLIGYAGICSALAVLGCGALGVVCSRLFGRKTGGAIGPVYIVVCCAVGTPPMRDPAAWQFPLAVTPTLAQFLVVLALVVVMLWTPPHPERRIA</sequence>
<feature type="transmembrane region" description="Helical" evidence="1">
    <location>
        <begin position="157"/>
        <end position="182"/>
    </location>
</feature>
<name>A0A7K1J2A8_9BIFI</name>
<feature type="transmembrane region" description="Helical" evidence="1">
    <location>
        <begin position="77"/>
        <end position="98"/>
    </location>
</feature>
<protein>
    <submittedName>
        <fullName evidence="2">Uncharacterized protein</fullName>
    </submittedName>
</protein>
<feature type="transmembrane region" description="Helical" evidence="1">
    <location>
        <begin position="44"/>
        <end position="65"/>
    </location>
</feature>
<dbReference type="Proteomes" id="UP000487882">
    <property type="component" value="Unassembled WGS sequence"/>
</dbReference>
<keyword evidence="3" id="KW-1185">Reference proteome</keyword>
<gene>
    <name evidence="2" type="ORF">GSD1FS_0064</name>
</gene>
<keyword evidence="1" id="KW-0812">Transmembrane</keyword>
<feature type="transmembrane region" description="Helical" evidence="1">
    <location>
        <begin position="134"/>
        <end position="151"/>
    </location>
</feature>
<dbReference type="AlphaFoldDB" id="A0A7K1J2A8"/>
<organism evidence="2 3">
    <name type="scientific">Bifidobacterium canis</name>
    <dbReference type="NCBI Taxonomy" id="2610880"/>
    <lineage>
        <taxon>Bacteria</taxon>
        <taxon>Bacillati</taxon>
        <taxon>Actinomycetota</taxon>
        <taxon>Actinomycetes</taxon>
        <taxon>Bifidobacteriales</taxon>
        <taxon>Bifidobacteriaceae</taxon>
        <taxon>Bifidobacterium</taxon>
    </lineage>
</organism>
<proteinExistence type="predicted"/>
<keyword evidence="1" id="KW-1133">Transmembrane helix</keyword>
<feature type="transmembrane region" description="Helical" evidence="1">
    <location>
        <begin position="104"/>
        <end position="127"/>
    </location>
</feature>